<dbReference type="Proteomes" id="UP001434883">
    <property type="component" value="Unassembled WGS sequence"/>
</dbReference>
<feature type="compositionally biased region" description="Polar residues" evidence="1">
    <location>
        <begin position="151"/>
        <end position="175"/>
    </location>
</feature>
<feature type="region of interest" description="Disordered" evidence="1">
    <location>
        <begin position="116"/>
        <end position="138"/>
    </location>
</feature>
<proteinExistence type="predicted"/>
<evidence type="ECO:0000313" key="2">
    <source>
        <dbReference type="EMBL" id="MEQ2219523.1"/>
    </source>
</evidence>
<feature type="region of interest" description="Disordered" evidence="1">
    <location>
        <begin position="151"/>
        <end position="200"/>
    </location>
</feature>
<reference evidence="2 3" key="1">
    <citation type="submission" date="2021-06" db="EMBL/GenBank/DDBJ databases">
        <authorList>
            <person name="Palmer J.M."/>
        </authorList>
    </citation>
    <scope>NUCLEOTIDE SEQUENCE [LARGE SCALE GENOMIC DNA]</scope>
    <source>
        <strain evidence="2 3">XC_2019</strain>
        <tissue evidence="2">Muscle</tissue>
    </source>
</reference>
<organism evidence="2 3">
    <name type="scientific">Xenoophorus captivus</name>
    <dbReference type="NCBI Taxonomy" id="1517983"/>
    <lineage>
        <taxon>Eukaryota</taxon>
        <taxon>Metazoa</taxon>
        <taxon>Chordata</taxon>
        <taxon>Craniata</taxon>
        <taxon>Vertebrata</taxon>
        <taxon>Euteleostomi</taxon>
        <taxon>Actinopterygii</taxon>
        <taxon>Neopterygii</taxon>
        <taxon>Teleostei</taxon>
        <taxon>Neoteleostei</taxon>
        <taxon>Acanthomorphata</taxon>
        <taxon>Ovalentaria</taxon>
        <taxon>Atherinomorphae</taxon>
        <taxon>Cyprinodontiformes</taxon>
        <taxon>Goodeidae</taxon>
        <taxon>Xenoophorus</taxon>
    </lineage>
</organism>
<protein>
    <submittedName>
        <fullName evidence="2">Uncharacterized protein</fullName>
    </submittedName>
</protein>
<sequence>MIAYDALLAAGSNWTELCKRAMFHGDCRKTGISPDVRALRKLVRDPKCRPVLRGIFESLLHYLMQDLLKRTTNNTSMEMAESSTMTQIHTRNTEEPGLHRAKKTLCQKGLKVVHPLQKKTGESSSNISEKCKIDQSTEELRSRRLTRFQLLQSKFSRSSPKPYNTNQKEVGTLASSRGVPGQDNRNHNRKHNTDTRDKRLKRRGSVKEIVAKFAMAEQKQQEMKTMKKEPFKPRHIGKGILLNSLMTRFENIATVCKQSDLSLSHEWPGVGNRVASKIKEKVAGAEREKQQVARQAFNKQNLGKSKTCITGVQKLKGIQITHGQLQNPEHDADILTKANSHTEDETHLKADSLDQEICCSLKRIKAQGHDIDDKVGGSKHFSQIPTTVDKADSLTKRVKFADLEVLPLVSVTEWSLPQPCKVLLQVEMPVNWQIATIMTCPSTWSKCVDSSPEQSLKEIKSEVSESWEQDKVLRETTGNLLRNLECSSCESVGGESKQTEDNSKSKTQTCSLEYTNGDMNVQRPKPIQGGFSKCVIPCIYRFDGKNRVNQIESTPLPENSENQLSHLSLIHQENNVSMEEFQDADKCSPHFINLPAVTIRKSKGESERKHKEAIEEGNEDGKLSQKNGIGKKGSFSHLQETADNDAFADSESSVLLSHQFQPEREDTKQKPKYKTITYADPSVKQTYKPKIIRFTDTFTF</sequence>
<comment type="caution">
    <text evidence="2">The sequence shown here is derived from an EMBL/GenBank/DDBJ whole genome shotgun (WGS) entry which is preliminary data.</text>
</comment>
<gene>
    <name evidence="2" type="ORF">XENOCAPTIV_019172</name>
</gene>
<accession>A0ABV0SII7</accession>
<feature type="region of interest" description="Disordered" evidence="1">
    <location>
        <begin position="647"/>
        <end position="673"/>
    </location>
</feature>
<keyword evidence="3" id="KW-1185">Reference proteome</keyword>
<evidence type="ECO:0000313" key="3">
    <source>
        <dbReference type="Proteomes" id="UP001434883"/>
    </source>
</evidence>
<evidence type="ECO:0000256" key="1">
    <source>
        <dbReference type="SAM" id="MobiDB-lite"/>
    </source>
</evidence>
<feature type="region of interest" description="Disordered" evidence="1">
    <location>
        <begin position="602"/>
        <end position="635"/>
    </location>
</feature>
<feature type="compositionally biased region" description="Basic and acidic residues" evidence="1">
    <location>
        <begin position="602"/>
        <end position="623"/>
    </location>
</feature>
<feature type="compositionally biased region" description="Basic and acidic residues" evidence="1">
    <location>
        <begin position="129"/>
        <end position="138"/>
    </location>
</feature>
<dbReference type="EMBL" id="JAHRIN010079674">
    <property type="protein sequence ID" value="MEQ2219523.1"/>
    <property type="molecule type" value="Genomic_DNA"/>
</dbReference>
<feature type="compositionally biased region" description="Polar residues" evidence="1">
    <location>
        <begin position="650"/>
        <end position="660"/>
    </location>
</feature>
<name>A0ABV0SII7_9TELE</name>